<dbReference type="OrthoDB" id="6779347at2759"/>
<keyword evidence="2" id="KW-1185">Reference proteome</keyword>
<dbReference type="GO" id="GO:0034976">
    <property type="term" value="P:response to endoplasmic reticulum stress"/>
    <property type="evidence" value="ECO:0007669"/>
    <property type="project" value="TreeGrafter"/>
</dbReference>
<proteinExistence type="predicted"/>
<evidence type="ECO:0000313" key="1">
    <source>
        <dbReference type="EMBL" id="EFN77018.1"/>
    </source>
</evidence>
<evidence type="ECO:0000313" key="2">
    <source>
        <dbReference type="Proteomes" id="UP000008237"/>
    </source>
</evidence>
<dbReference type="InParanoid" id="E2C4W0"/>
<dbReference type="Pfam" id="PF09746">
    <property type="entry name" value="Membralin"/>
    <property type="match status" value="1"/>
</dbReference>
<protein>
    <submittedName>
        <fullName evidence="1">Membralin</fullName>
    </submittedName>
</protein>
<reference evidence="1 2" key="1">
    <citation type="journal article" date="2010" name="Science">
        <title>Genomic comparison of the ants Camponotus floridanus and Harpegnathos saltator.</title>
        <authorList>
            <person name="Bonasio R."/>
            <person name="Zhang G."/>
            <person name="Ye C."/>
            <person name="Mutti N.S."/>
            <person name="Fang X."/>
            <person name="Qin N."/>
            <person name="Donahue G."/>
            <person name="Yang P."/>
            <person name="Li Q."/>
            <person name="Li C."/>
            <person name="Zhang P."/>
            <person name="Huang Z."/>
            <person name="Berger S.L."/>
            <person name="Reinberg D."/>
            <person name="Wang J."/>
            <person name="Liebig J."/>
        </authorList>
    </citation>
    <scope>NUCLEOTIDE SEQUENCE [LARGE SCALE GENOMIC DNA]</scope>
    <source>
        <strain evidence="1 2">R22 G/1</strain>
    </source>
</reference>
<dbReference type="InterPro" id="IPR019144">
    <property type="entry name" value="Membralin"/>
</dbReference>
<gene>
    <name evidence="1" type="ORF">EAI_13268</name>
</gene>
<dbReference type="EMBL" id="GL452660">
    <property type="protein sequence ID" value="EFN77018.1"/>
    <property type="molecule type" value="Genomic_DNA"/>
</dbReference>
<dbReference type="Proteomes" id="UP000008237">
    <property type="component" value="Unassembled WGS sequence"/>
</dbReference>
<dbReference type="AlphaFoldDB" id="E2C4W0"/>
<name>E2C4W0_HARSA</name>
<dbReference type="GO" id="GO:1904294">
    <property type="term" value="P:positive regulation of ERAD pathway"/>
    <property type="evidence" value="ECO:0007669"/>
    <property type="project" value="TreeGrafter"/>
</dbReference>
<dbReference type="PANTHER" id="PTHR21650:SF4">
    <property type="entry name" value="MEMBRALIN"/>
    <property type="match status" value="1"/>
</dbReference>
<accession>E2C4W0</accession>
<sequence>MEALMSEFFNDTTTAFYIILIVWVADQYDAICCHTPLTKRHWLRLRLCERPRRLHLKRLFFISRLQASRKKVQFMHASL</sequence>
<dbReference type="GO" id="GO:0005783">
    <property type="term" value="C:endoplasmic reticulum"/>
    <property type="evidence" value="ECO:0007669"/>
    <property type="project" value="TreeGrafter"/>
</dbReference>
<dbReference type="PANTHER" id="PTHR21650">
    <property type="entry name" value="MEMBRALIN/KINETOCHORE PROTEIN NUF2"/>
    <property type="match status" value="1"/>
</dbReference>
<organism evidence="2">
    <name type="scientific">Harpegnathos saltator</name>
    <name type="common">Jerdon's jumping ant</name>
    <dbReference type="NCBI Taxonomy" id="610380"/>
    <lineage>
        <taxon>Eukaryota</taxon>
        <taxon>Metazoa</taxon>
        <taxon>Ecdysozoa</taxon>
        <taxon>Arthropoda</taxon>
        <taxon>Hexapoda</taxon>
        <taxon>Insecta</taxon>
        <taxon>Pterygota</taxon>
        <taxon>Neoptera</taxon>
        <taxon>Endopterygota</taxon>
        <taxon>Hymenoptera</taxon>
        <taxon>Apocrita</taxon>
        <taxon>Aculeata</taxon>
        <taxon>Formicoidea</taxon>
        <taxon>Formicidae</taxon>
        <taxon>Ponerinae</taxon>
        <taxon>Ponerini</taxon>
        <taxon>Harpegnathos</taxon>
    </lineage>
</organism>